<comment type="caution">
    <text evidence="1">The sequence shown here is derived from an EMBL/GenBank/DDBJ whole genome shotgun (WGS) entry which is preliminary data.</text>
</comment>
<evidence type="ECO:0000313" key="1">
    <source>
        <dbReference type="EMBL" id="KAJ9101673.1"/>
    </source>
</evidence>
<accession>A0ACC2VRD6</accession>
<protein>
    <submittedName>
        <fullName evidence="1">Uncharacterized protein</fullName>
    </submittedName>
</protein>
<organism evidence="1 2">
    <name type="scientific">Naganishia friedmannii</name>
    <dbReference type="NCBI Taxonomy" id="89922"/>
    <lineage>
        <taxon>Eukaryota</taxon>
        <taxon>Fungi</taxon>
        <taxon>Dikarya</taxon>
        <taxon>Basidiomycota</taxon>
        <taxon>Agaricomycotina</taxon>
        <taxon>Tremellomycetes</taxon>
        <taxon>Filobasidiales</taxon>
        <taxon>Filobasidiaceae</taxon>
        <taxon>Naganishia</taxon>
    </lineage>
</organism>
<gene>
    <name evidence="1" type="ORF">QFC21_003011</name>
</gene>
<name>A0ACC2VRD6_9TREE</name>
<dbReference type="EMBL" id="JASBWT010000009">
    <property type="protein sequence ID" value="KAJ9101673.1"/>
    <property type="molecule type" value="Genomic_DNA"/>
</dbReference>
<dbReference type="Proteomes" id="UP001227268">
    <property type="component" value="Unassembled WGS sequence"/>
</dbReference>
<proteinExistence type="predicted"/>
<evidence type="ECO:0000313" key="2">
    <source>
        <dbReference type="Proteomes" id="UP001227268"/>
    </source>
</evidence>
<sequence length="646" mass="67407">MALVAAVGALASPIEKKQNSAIDDVTILNYALTLEHLENAFYSQALNKMDAAAFESAGFPAWVRNRFAQICEHEASHVALLSGALGSAAVQPCEYSFPYTDPASFIALSAVLESVGVSAYLGAAASIVDKTYLTVAGSILTTEARHQTWVSSAAEHHEGWSGPFDTPVGFNVVYSAASAFITSCPASNPALPFKAFPPLTYDAATGAVTGASDGQYIALYQGLNIATYPVQGGKVTLPMTQGTAYITATSEKNATLVSDDNIVAGPAVVINHFVAVESNPAPSFMNSYPSSNASPELFITLNAPSTGEIDGIKGQNFIVDITIQATNAEANKLIPFKPLFQDANSTTFGPGPNAAFPGLVILQNTTANKGLLKGPMTNLAGLFQLNGVAKVNGLNEYNTIWQAGAPLFGIGASELVVYYVNGTAATMASASPSPQDGLLSNVVATDFTISNRTSNTLPSTNPSCVNGVTFQTMARNDTAGQTAVQIFHPLPGDIVGVNGSGFIIDIAIDASSPADNQLLTAENGYSDGFVGPTSPFFKPGPDQFAPGLVVLFNTTMDDSTGVTPFRGPGTNLAGLFQVNVAREINCGTIEEIWNAWLVGKPVLGHGPSQLTVFVVNGVAPTFVDQTTIMGRTDLISMVQTVDFVIS</sequence>
<keyword evidence="2" id="KW-1185">Reference proteome</keyword>
<reference evidence="1" key="1">
    <citation type="submission" date="2023-04" db="EMBL/GenBank/DDBJ databases">
        <title>Draft Genome sequencing of Naganishia species isolated from polar environments using Oxford Nanopore Technology.</title>
        <authorList>
            <person name="Leo P."/>
            <person name="Venkateswaran K."/>
        </authorList>
    </citation>
    <scope>NUCLEOTIDE SEQUENCE</scope>
    <source>
        <strain evidence="1">MNA-CCFEE 5423</strain>
    </source>
</reference>